<organism evidence="2 3">
    <name type="scientific">Aspergillus coremiiformis</name>
    <dbReference type="NCBI Taxonomy" id="138285"/>
    <lineage>
        <taxon>Eukaryota</taxon>
        <taxon>Fungi</taxon>
        <taxon>Dikarya</taxon>
        <taxon>Ascomycota</taxon>
        <taxon>Pezizomycotina</taxon>
        <taxon>Eurotiomycetes</taxon>
        <taxon>Eurotiomycetidae</taxon>
        <taxon>Eurotiales</taxon>
        <taxon>Aspergillaceae</taxon>
        <taxon>Aspergillus</taxon>
        <taxon>Aspergillus subgen. Circumdati</taxon>
    </lineage>
</organism>
<evidence type="ECO:0000313" key="3">
    <source>
        <dbReference type="Proteomes" id="UP000327118"/>
    </source>
</evidence>
<proteinExistence type="predicted"/>
<accession>A0A5N6YYF8</accession>
<gene>
    <name evidence="2" type="ORF">BDV28DRAFT_56552</name>
</gene>
<dbReference type="PROSITE" id="PS51257">
    <property type="entry name" value="PROKAR_LIPOPROTEIN"/>
    <property type="match status" value="1"/>
</dbReference>
<dbReference type="EMBL" id="ML739284">
    <property type="protein sequence ID" value="KAE8349686.1"/>
    <property type="molecule type" value="Genomic_DNA"/>
</dbReference>
<dbReference type="OrthoDB" id="2818448at2759"/>
<name>A0A5N6YYF8_9EURO</name>
<dbReference type="AlphaFoldDB" id="A0A5N6YYF8"/>
<feature type="chain" id="PRO_5024981414" evidence="1">
    <location>
        <begin position="20"/>
        <end position="92"/>
    </location>
</feature>
<keyword evidence="3" id="KW-1185">Reference proteome</keyword>
<evidence type="ECO:0000256" key="1">
    <source>
        <dbReference type="SAM" id="SignalP"/>
    </source>
</evidence>
<sequence>MRVLSVGLVLLASALTAQACSYCQCLFPNGGHCCVYSVGGLNLDCTSVCRDAKRADGVSNPDGTAGTACAAGGKYKCASAFTALDRTPCYQL</sequence>
<keyword evidence="1" id="KW-0732">Signal</keyword>
<dbReference type="Proteomes" id="UP000327118">
    <property type="component" value="Unassembled WGS sequence"/>
</dbReference>
<feature type="signal peptide" evidence="1">
    <location>
        <begin position="1"/>
        <end position="19"/>
    </location>
</feature>
<reference evidence="3" key="1">
    <citation type="submission" date="2019-04" db="EMBL/GenBank/DDBJ databases">
        <title>Friends and foes A comparative genomics studyof 23 Aspergillus species from section Flavi.</title>
        <authorList>
            <consortium name="DOE Joint Genome Institute"/>
            <person name="Kjaerbolling I."/>
            <person name="Vesth T."/>
            <person name="Frisvad J.C."/>
            <person name="Nybo J.L."/>
            <person name="Theobald S."/>
            <person name="Kildgaard S."/>
            <person name="Isbrandt T."/>
            <person name="Kuo A."/>
            <person name="Sato A."/>
            <person name="Lyhne E.K."/>
            <person name="Kogle M.E."/>
            <person name="Wiebenga A."/>
            <person name="Kun R.S."/>
            <person name="Lubbers R.J."/>
            <person name="Makela M.R."/>
            <person name="Barry K."/>
            <person name="Chovatia M."/>
            <person name="Clum A."/>
            <person name="Daum C."/>
            <person name="Haridas S."/>
            <person name="He G."/>
            <person name="LaButti K."/>
            <person name="Lipzen A."/>
            <person name="Mondo S."/>
            <person name="Riley R."/>
            <person name="Salamov A."/>
            <person name="Simmons B.A."/>
            <person name="Magnuson J.K."/>
            <person name="Henrissat B."/>
            <person name="Mortensen U.H."/>
            <person name="Larsen T.O."/>
            <person name="Devries R.P."/>
            <person name="Grigoriev I.V."/>
            <person name="Machida M."/>
            <person name="Baker S.E."/>
            <person name="Andersen M.R."/>
        </authorList>
    </citation>
    <scope>NUCLEOTIDE SEQUENCE [LARGE SCALE GENOMIC DNA]</scope>
    <source>
        <strain evidence="3">CBS 553.77</strain>
    </source>
</reference>
<evidence type="ECO:0000313" key="2">
    <source>
        <dbReference type="EMBL" id="KAE8349686.1"/>
    </source>
</evidence>
<protein>
    <submittedName>
        <fullName evidence="2">Uncharacterized protein</fullName>
    </submittedName>
</protein>